<protein>
    <recommendedName>
        <fullName evidence="4">DUF4386 domain-containing protein</fullName>
    </recommendedName>
</protein>
<organism evidence="2 3">
    <name type="scientific">Pontibacter cellulosilyticus</name>
    <dbReference type="NCBI Taxonomy" id="1720253"/>
    <lineage>
        <taxon>Bacteria</taxon>
        <taxon>Pseudomonadati</taxon>
        <taxon>Bacteroidota</taxon>
        <taxon>Cytophagia</taxon>
        <taxon>Cytophagales</taxon>
        <taxon>Hymenobacteraceae</taxon>
        <taxon>Pontibacter</taxon>
    </lineage>
</organism>
<keyword evidence="1" id="KW-1133">Transmembrane helix</keyword>
<evidence type="ECO:0000313" key="3">
    <source>
        <dbReference type="Proteomes" id="UP000603640"/>
    </source>
</evidence>
<evidence type="ECO:0000256" key="1">
    <source>
        <dbReference type="SAM" id="Phobius"/>
    </source>
</evidence>
<sequence length="226" mass="24761">MKKRIVSCLSILGLAGLVFAFGDLLIPQENVLFEAAQRPQEFAELVTSPNYSIWAARGLVGVLMEMIGTVGLYLYLQRTRAERLAFYGLLFTLTHHILGLGVFALVIFLFPAVGEMVLAGNMEAIRFATMDGALAAFMGASLFTTLAGLALMAVAVWRSGVLPRWSGWMAFLGFALIPFPGVLLQFLTNILWGAAYFWMAYSVYKNYGQQEAPEEKLTGELAISNG</sequence>
<keyword evidence="3" id="KW-1185">Reference proteome</keyword>
<reference evidence="2" key="1">
    <citation type="submission" date="2020-08" db="EMBL/GenBank/DDBJ databases">
        <title>Pontibacter sp. SD6 16S ribosomal RNA gene Genome sequencing and assembly.</title>
        <authorList>
            <person name="Kang M."/>
        </authorList>
    </citation>
    <scope>NUCLEOTIDE SEQUENCE</scope>
    <source>
        <strain evidence="2">SD6</strain>
    </source>
</reference>
<dbReference type="EMBL" id="JACRVF010000004">
    <property type="protein sequence ID" value="MBC5994115.1"/>
    <property type="molecule type" value="Genomic_DNA"/>
</dbReference>
<accession>A0A923NBY5</accession>
<dbReference type="AlphaFoldDB" id="A0A923NBY5"/>
<keyword evidence="1" id="KW-0812">Transmembrane</keyword>
<comment type="caution">
    <text evidence="2">The sequence shown here is derived from an EMBL/GenBank/DDBJ whole genome shotgun (WGS) entry which is preliminary data.</text>
</comment>
<feature type="transmembrane region" description="Helical" evidence="1">
    <location>
        <begin position="133"/>
        <end position="157"/>
    </location>
</feature>
<dbReference type="RefSeq" id="WP_187068135.1">
    <property type="nucleotide sequence ID" value="NZ_JACRVF010000004.1"/>
</dbReference>
<name>A0A923NBY5_9BACT</name>
<gene>
    <name evidence="2" type="ORF">H8S84_14805</name>
</gene>
<dbReference type="Proteomes" id="UP000603640">
    <property type="component" value="Unassembled WGS sequence"/>
</dbReference>
<feature type="transmembrane region" description="Helical" evidence="1">
    <location>
        <begin position="54"/>
        <end position="76"/>
    </location>
</feature>
<feature type="transmembrane region" description="Helical" evidence="1">
    <location>
        <begin position="88"/>
        <end position="113"/>
    </location>
</feature>
<feature type="transmembrane region" description="Helical" evidence="1">
    <location>
        <begin position="169"/>
        <end position="198"/>
    </location>
</feature>
<keyword evidence="1" id="KW-0472">Membrane</keyword>
<evidence type="ECO:0008006" key="4">
    <source>
        <dbReference type="Google" id="ProtNLM"/>
    </source>
</evidence>
<proteinExistence type="predicted"/>
<evidence type="ECO:0000313" key="2">
    <source>
        <dbReference type="EMBL" id="MBC5994115.1"/>
    </source>
</evidence>